<gene>
    <name evidence="1" type="ORF">MPPM_4637</name>
</gene>
<dbReference type="EMBL" id="AP014809">
    <property type="protein sequence ID" value="BAU93242.1"/>
    <property type="molecule type" value="Genomic_DNA"/>
</dbReference>
<dbReference type="AlphaFoldDB" id="A0A169RFK1"/>
<dbReference type="OrthoDB" id="9815788at2"/>
<dbReference type="InterPro" id="IPR005624">
    <property type="entry name" value="PduO/GlcC-like"/>
</dbReference>
<dbReference type="Proteomes" id="UP000218288">
    <property type="component" value="Chromosome"/>
</dbReference>
<organism evidence="1 2">
    <name type="scientific">Methylorubrum populi</name>
    <dbReference type="NCBI Taxonomy" id="223967"/>
    <lineage>
        <taxon>Bacteria</taxon>
        <taxon>Pseudomonadati</taxon>
        <taxon>Pseudomonadota</taxon>
        <taxon>Alphaproteobacteria</taxon>
        <taxon>Hyphomicrobiales</taxon>
        <taxon>Methylobacteriaceae</taxon>
        <taxon>Methylorubrum</taxon>
    </lineage>
</organism>
<evidence type="ECO:0000313" key="2">
    <source>
        <dbReference type="Proteomes" id="UP000218288"/>
    </source>
</evidence>
<proteinExistence type="predicted"/>
<accession>A0A169RFK1</accession>
<protein>
    <submittedName>
        <fullName evidence="1">GlcG protein</fullName>
    </submittedName>
</protein>
<dbReference type="Pfam" id="PF03928">
    <property type="entry name" value="HbpS-like"/>
    <property type="match status" value="1"/>
</dbReference>
<evidence type="ECO:0000313" key="1">
    <source>
        <dbReference type="EMBL" id="BAU93242.1"/>
    </source>
</evidence>
<sequence length="145" mass="14533">MTDLTLAAAQTLVATALKTARERNLKPLAVVVYDARGALKCLAAEDGTSLRRAEIARGKANGALALGLGSRAIAKRAEEQPHFVAAVSHLVGPDALVPVPGGVLIRDAGGRLLGAVGVSGDTSDNDEICALAGIEAAGLKGDTGA</sequence>
<dbReference type="PANTHER" id="PTHR34309">
    <property type="entry name" value="SLR1406 PROTEIN"/>
    <property type="match status" value="1"/>
</dbReference>
<name>A0A169RFK1_9HYPH</name>
<dbReference type="SUPFAM" id="SSF143744">
    <property type="entry name" value="GlcG-like"/>
    <property type="match status" value="1"/>
</dbReference>
<dbReference type="InterPro" id="IPR038084">
    <property type="entry name" value="PduO/GlcC-like_sf"/>
</dbReference>
<dbReference type="Gene3D" id="3.30.450.150">
    <property type="entry name" value="Haem-degrading domain"/>
    <property type="match status" value="1"/>
</dbReference>
<dbReference type="InterPro" id="IPR052517">
    <property type="entry name" value="GlcG_carb_metab_protein"/>
</dbReference>
<dbReference type="RefSeq" id="WP_096487988.1">
    <property type="nucleotide sequence ID" value="NZ_AP014809.1"/>
</dbReference>
<dbReference type="PANTHER" id="PTHR34309:SF10">
    <property type="entry name" value="SLR1406 PROTEIN"/>
    <property type="match status" value="1"/>
</dbReference>
<reference evidence="1 2" key="1">
    <citation type="journal article" date="2016" name="Genome Announc.">
        <title>Complete Genome Sequence of Methylobacterium populi P-1M, Isolated from Pink-Pigmented Household Biofilm.</title>
        <authorList>
            <person name="Morohoshi T."/>
            <person name="Ikeda T."/>
        </authorList>
    </citation>
    <scope>NUCLEOTIDE SEQUENCE [LARGE SCALE GENOMIC DNA]</scope>
    <source>
        <strain evidence="1 2">P-1M</strain>
    </source>
</reference>